<dbReference type="GO" id="GO:0005886">
    <property type="term" value="C:plasma membrane"/>
    <property type="evidence" value="ECO:0007669"/>
    <property type="project" value="UniProtKB-SubCell"/>
</dbReference>
<feature type="transmembrane region" description="Helical" evidence="6">
    <location>
        <begin position="21"/>
        <end position="51"/>
    </location>
</feature>
<feature type="transmembrane region" description="Helical" evidence="6">
    <location>
        <begin position="207"/>
        <end position="229"/>
    </location>
</feature>
<dbReference type="PANTHER" id="PTHR30213:SF0">
    <property type="entry name" value="UPF0761 MEMBRANE PROTEIN YIHY"/>
    <property type="match status" value="1"/>
</dbReference>
<dbReference type="PIRSF" id="PIRSF035875">
    <property type="entry name" value="RNase_BN"/>
    <property type="match status" value="1"/>
</dbReference>
<keyword evidence="4 6" id="KW-1133">Transmembrane helix</keyword>
<keyword evidence="8" id="KW-1185">Reference proteome</keyword>
<comment type="subcellular location">
    <subcellularLocation>
        <location evidence="1">Cell membrane</location>
        <topology evidence="1">Multi-pass membrane protein</topology>
    </subcellularLocation>
</comment>
<keyword evidence="2" id="KW-1003">Cell membrane</keyword>
<evidence type="ECO:0000313" key="7">
    <source>
        <dbReference type="EMBL" id="SLN39331.1"/>
    </source>
</evidence>
<dbReference type="PANTHER" id="PTHR30213">
    <property type="entry name" value="INNER MEMBRANE PROTEIN YHJD"/>
    <property type="match status" value="1"/>
</dbReference>
<sequence length="283" mass="30511">MDIMAPWRFFTSVSHEIERTNLGLISAGCAFFGMVAIFPAIAAIIAIFGLVADVDVVRDQLGLLRDIMPEQAYLLLARQVNSLLNTRSHTLGWASAVSILFALWSARAGVAAIMRGLNEIHGTPNRGGLRQALVALLLTVALVSVAVVSLVAVVVAPVVLAFLPLGPAATWAAEAVRWGLALAVLLIGLGILYRYGPNARGHRPKWLTPGSTFAVVTWLAASIGFSIYLTNFGNYNKVYGSIGAVIALLMWFYISAYLVLLGAVLNDMIRLRSERRKHATATR</sequence>
<accession>A0A1Y5SF38</accession>
<dbReference type="AlphaFoldDB" id="A0A1Y5SF38"/>
<evidence type="ECO:0000256" key="4">
    <source>
        <dbReference type="ARBA" id="ARBA00022989"/>
    </source>
</evidence>
<dbReference type="EMBL" id="FWFZ01000006">
    <property type="protein sequence ID" value="SLN39331.1"/>
    <property type="molecule type" value="Genomic_DNA"/>
</dbReference>
<keyword evidence="5 6" id="KW-0472">Membrane</keyword>
<dbReference type="OrthoDB" id="9781030at2"/>
<gene>
    <name evidence="7" type="ORF">ROA7023_01506</name>
</gene>
<dbReference type="RefSeq" id="WP_085878390.1">
    <property type="nucleotide sequence ID" value="NZ_FWFZ01000006.1"/>
</dbReference>
<evidence type="ECO:0000256" key="3">
    <source>
        <dbReference type="ARBA" id="ARBA00022692"/>
    </source>
</evidence>
<organism evidence="7 8">
    <name type="scientific">Roseisalinus antarcticus</name>
    <dbReference type="NCBI Taxonomy" id="254357"/>
    <lineage>
        <taxon>Bacteria</taxon>
        <taxon>Pseudomonadati</taxon>
        <taxon>Pseudomonadota</taxon>
        <taxon>Alphaproteobacteria</taxon>
        <taxon>Rhodobacterales</taxon>
        <taxon>Roseobacteraceae</taxon>
        <taxon>Roseisalinus</taxon>
    </lineage>
</organism>
<feature type="transmembrane region" description="Helical" evidence="6">
    <location>
        <begin position="133"/>
        <end position="163"/>
    </location>
</feature>
<evidence type="ECO:0000313" key="8">
    <source>
        <dbReference type="Proteomes" id="UP000193900"/>
    </source>
</evidence>
<feature type="transmembrane region" description="Helical" evidence="6">
    <location>
        <begin position="91"/>
        <end position="113"/>
    </location>
</feature>
<name>A0A1Y5SF38_9RHOB</name>
<feature type="transmembrane region" description="Helical" evidence="6">
    <location>
        <begin position="241"/>
        <end position="265"/>
    </location>
</feature>
<dbReference type="InterPro" id="IPR017039">
    <property type="entry name" value="Virul_fac_BrkB"/>
</dbReference>
<dbReference type="Proteomes" id="UP000193900">
    <property type="component" value="Unassembled WGS sequence"/>
</dbReference>
<evidence type="ECO:0000256" key="1">
    <source>
        <dbReference type="ARBA" id="ARBA00004651"/>
    </source>
</evidence>
<dbReference type="Pfam" id="PF03631">
    <property type="entry name" value="Virul_fac_BrkB"/>
    <property type="match status" value="1"/>
</dbReference>
<feature type="transmembrane region" description="Helical" evidence="6">
    <location>
        <begin position="175"/>
        <end position="195"/>
    </location>
</feature>
<evidence type="ECO:0000256" key="2">
    <source>
        <dbReference type="ARBA" id="ARBA00022475"/>
    </source>
</evidence>
<protein>
    <submittedName>
        <fullName evidence="7">Uncharacterized protein</fullName>
    </submittedName>
</protein>
<evidence type="ECO:0000256" key="5">
    <source>
        <dbReference type="ARBA" id="ARBA00023136"/>
    </source>
</evidence>
<keyword evidence="3 6" id="KW-0812">Transmembrane</keyword>
<reference evidence="7 8" key="1">
    <citation type="submission" date="2017-03" db="EMBL/GenBank/DDBJ databases">
        <authorList>
            <person name="Afonso C.L."/>
            <person name="Miller P.J."/>
            <person name="Scott M.A."/>
            <person name="Spackman E."/>
            <person name="Goraichik I."/>
            <person name="Dimitrov K.M."/>
            <person name="Suarez D.L."/>
            <person name="Swayne D.E."/>
        </authorList>
    </citation>
    <scope>NUCLEOTIDE SEQUENCE [LARGE SCALE GENOMIC DNA]</scope>
    <source>
        <strain evidence="7 8">CECT 7023</strain>
    </source>
</reference>
<proteinExistence type="predicted"/>
<dbReference type="NCBIfam" id="TIGR00765">
    <property type="entry name" value="yihY_not_rbn"/>
    <property type="match status" value="1"/>
</dbReference>
<evidence type="ECO:0000256" key="6">
    <source>
        <dbReference type="SAM" id="Phobius"/>
    </source>
</evidence>